<sequence>MLTGEQWKTEIYKQRWLCDAMKFNEPDAATLTVNIGSITTLLTSAATLSPDYLFMPTSFRVLEDDTAEIFGQKSGELKFPKRWRHEIKMQDSQKLECKDLENRIDHNDDAMLAFKNLHSMICFVELVMVIEILN</sequence>
<proteinExistence type="predicted"/>
<evidence type="ECO:0000313" key="2">
    <source>
        <dbReference type="Proteomes" id="UP001642487"/>
    </source>
</evidence>
<accession>A0ABP0YEY2</accession>
<name>A0ABP0YEY2_9ROSI</name>
<dbReference type="EMBL" id="OZ021737">
    <property type="protein sequence ID" value="CAK9317646.1"/>
    <property type="molecule type" value="Genomic_DNA"/>
</dbReference>
<protein>
    <submittedName>
        <fullName evidence="1">Uncharacterized protein</fullName>
    </submittedName>
</protein>
<reference evidence="1 2" key="1">
    <citation type="submission" date="2024-03" db="EMBL/GenBank/DDBJ databases">
        <authorList>
            <person name="Gkanogiannis A."/>
            <person name="Becerra Lopez-Lavalle L."/>
        </authorList>
    </citation>
    <scope>NUCLEOTIDE SEQUENCE [LARGE SCALE GENOMIC DNA]</scope>
</reference>
<gene>
    <name evidence="1" type="ORF">CITCOLO1_LOCUS9557</name>
</gene>
<organism evidence="1 2">
    <name type="scientific">Citrullus colocynthis</name>
    <name type="common">colocynth</name>
    <dbReference type="NCBI Taxonomy" id="252529"/>
    <lineage>
        <taxon>Eukaryota</taxon>
        <taxon>Viridiplantae</taxon>
        <taxon>Streptophyta</taxon>
        <taxon>Embryophyta</taxon>
        <taxon>Tracheophyta</taxon>
        <taxon>Spermatophyta</taxon>
        <taxon>Magnoliopsida</taxon>
        <taxon>eudicotyledons</taxon>
        <taxon>Gunneridae</taxon>
        <taxon>Pentapetalae</taxon>
        <taxon>rosids</taxon>
        <taxon>fabids</taxon>
        <taxon>Cucurbitales</taxon>
        <taxon>Cucurbitaceae</taxon>
        <taxon>Benincaseae</taxon>
        <taxon>Citrullus</taxon>
    </lineage>
</organism>
<keyword evidence="2" id="KW-1185">Reference proteome</keyword>
<dbReference type="Proteomes" id="UP001642487">
    <property type="component" value="Chromosome 3"/>
</dbReference>
<evidence type="ECO:0000313" key="1">
    <source>
        <dbReference type="EMBL" id="CAK9317646.1"/>
    </source>
</evidence>